<evidence type="ECO:0000256" key="1">
    <source>
        <dbReference type="SAM" id="MobiDB-lite"/>
    </source>
</evidence>
<comment type="caution">
    <text evidence="2">The sequence shown here is derived from an EMBL/GenBank/DDBJ whole genome shotgun (WGS) entry which is preliminary data.</text>
</comment>
<dbReference type="EMBL" id="JARQZJ010000140">
    <property type="protein sequence ID" value="KAK9892851.1"/>
    <property type="molecule type" value="Genomic_DNA"/>
</dbReference>
<gene>
    <name evidence="2" type="ORF">WA026_022534</name>
</gene>
<dbReference type="Proteomes" id="UP001431783">
    <property type="component" value="Unassembled WGS sequence"/>
</dbReference>
<proteinExistence type="predicted"/>
<dbReference type="AlphaFoldDB" id="A0AAW1VHG1"/>
<evidence type="ECO:0000313" key="2">
    <source>
        <dbReference type="EMBL" id="KAK9892851.1"/>
    </source>
</evidence>
<feature type="region of interest" description="Disordered" evidence="1">
    <location>
        <begin position="16"/>
        <end position="75"/>
    </location>
</feature>
<accession>A0AAW1VHG1</accession>
<organism evidence="2 3">
    <name type="scientific">Henosepilachna vigintioctopunctata</name>
    <dbReference type="NCBI Taxonomy" id="420089"/>
    <lineage>
        <taxon>Eukaryota</taxon>
        <taxon>Metazoa</taxon>
        <taxon>Ecdysozoa</taxon>
        <taxon>Arthropoda</taxon>
        <taxon>Hexapoda</taxon>
        <taxon>Insecta</taxon>
        <taxon>Pterygota</taxon>
        <taxon>Neoptera</taxon>
        <taxon>Endopterygota</taxon>
        <taxon>Coleoptera</taxon>
        <taxon>Polyphaga</taxon>
        <taxon>Cucujiformia</taxon>
        <taxon>Coccinelloidea</taxon>
        <taxon>Coccinellidae</taxon>
        <taxon>Epilachninae</taxon>
        <taxon>Epilachnini</taxon>
        <taxon>Henosepilachna</taxon>
    </lineage>
</organism>
<evidence type="ECO:0000313" key="3">
    <source>
        <dbReference type="Proteomes" id="UP001431783"/>
    </source>
</evidence>
<feature type="region of interest" description="Disordered" evidence="1">
    <location>
        <begin position="124"/>
        <end position="157"/>
    </location>
</feature>
<keyword evidence="3" id="KW-1185">Reference proteome</keyword>
<protein>
    <submittedName>
        <fullName evidence="2">Uncharacterized protein</fullName>
    </submittedName>
</protein>
<feature type="compositionally biased region" description="Basic and acidic residues" evidence="1">
    <location>
        <begin position="137"/>
        <end position="157"/>
    </location>
</feature>
<name>A0AAW1VHG1_9CUCU</name>
<reference evidence="2 3" key="1">
    <citation type="submission" date="2023-03" db="EMBL/GenBank/DDBJ databases">
        <title>Genome insight into feeding habits of ladybird beetles.</title>
        <authorList>
            <person name="Li H.-S."/>
            <person name="Huang Y.-H."/>
            <person name="Pang H."/>
        </authorList>
    </citation>
    <scope>NUCLEOTIDE SEQUENCE [LARGE SCALE GENOMIC DNA]</scope>
    <source>
        <strain evidence="2">SYSU_2023b</strain>
        <tissue evidence="2">Whole body</tissue>
    </source>
</reference>
<sequence>MEAMLEKFLQKFADQEKRREQEKLEKDKQWEQEKLEKDKQWKQEKLEKEKRRLENVKRREQEKLENEQRRQRQRLEDKQHLLNFVANLGQDKRKLKFEMSPVRDELMCPGDVIFNETGKRIPGNSDNAIGLEQNMGNDDRQGMDMKNRKEEGPEKGDSDVIDVEVKMSGRGGKLTNPEHLNEYKVSSAYYLKKQNVRKGRSKGKNKSLQKIEMFSGLGYVLAPEGMRAQQSKRSVKRLRDGQLRGHRQLRRPSTGHDASVRALESEAAKIIIVQVFDLGDKKPILTTNGEWNGITEAFAKNGESLKGKSYSCVKGFDKKLWFSIWV</sequence>